<dbReference type="SUPFAM" id="SSF48576">
    <property type="entry name" value="Terpenoid synthases"/>
    <property type="match status" value="1"/>
</dbReference>
<keyword evidence="8" id="KW-1185">Reference proteome</keyword>
<evidence type="ECO:0000256" key="6">
    <source>
        <dbReference type="RuleBase" id="RU004466"/>
    </source>
</evidence>
<dbReference type="STRING" id="880071.Fleli_2207"/>
<dbReference type="PROSITE" id="PS00723">
    <property type="entry name" value="POLYPRENYL_SYNTHASE_1"/>
    <property type="match status" value="1"/>
</dbReference>
<sequence>MSKETTFAPTFSLQEAQKALENHIKNLNTKGKPKDLYAPIEYIMSLGGKRMRPLLVLLGYSLYDSEWKNAVAPAIVTEVFHNFTLLHDDIMDNAPIRRGQPTAHEKWDENTALLSGDLMLIKTYQWFLEAVPSDKFTSILQLFNTCAIGVCEGQQFDMEFESRNDVEIEEYLEMIKLKTAVLLGFSLELGAILGGAKPSEAAQLREVGILAGIGFQLHDDILDVYADPKTFGKRVGGDITENKKTYLMLTALELEKQAKGNELQNWIDKTDFDETEKVKAVTELYNNLNIRTLTEEKMNEYFEKSYQILENLSVRHDKQKQFLKQFLMQIQERQK</sequence>
<dbReference type="Pfam" id="PF00348">
    <property type="entry name" value="polyprenyl_synt"/>
    <property type="match status" value="1"/>
</dbReference>
<dbReference type="InterPro" id="IPR008949">
    <property type="entry name" value="Isoprenoid_synthase_dom_sf"/>
</dbReference>
<evidence type="ECO:0000256" key="3">
    <source>
        <dbReference type="ARBA" id="ARBA00022679"/>
    </source>
</evidence>
<keyword evidence="4" id="KW-0479">Metal-binding</keyword>
<evidence type="ECO:0000256" key="1">
    <source>
        <dbReference type="ARBA" id="ARBA00001946"/>
    </source>
</evidence>
<comment type="similarity">
    <text evidence="2 6">Belongs to the FPP/GGPP synthase family.</text>
</comment>
<dbReference type="PANTHER" id="PTHR12001">
    <property type="entry name" value="GERANYLGERANYL PYROPHOSPHATE SYNTHASE"/>
    <property type="match status" value="1"/>
</dbReference>
<gene>
    <name evidence="7" type="ordered locus">Fleli_2207</name>
</gene>
<evidence type="ECO:0000256" key="2">
    <source>
        <dbReference type="ARBA" id="ARBA00006706"/>
    </source>
</evidence>
<dbReference type="GO" id="GO:0004659">
    <property type="term" value="F:prenyltransferase activity"/>
    <property type="evidence" value="ECO:0007669"/>
    <property type="project" value="InterPro"/>
</dbReference>
<reference evidence="8" key="1">
    <citation type="submission" date="2012-06" db="EMBL/GenBank/DDBJ databases">
        <title>The complete genome of Flexibacter litoralis DSM 6794.</title>
        <authorList>
            <person name="Lucas S."/>
            <person name="Copeland A."/>
            <person name="Lapidus A."/>
            <person name="Glavina del Rio T."/>
            <person name="Dalin E."/>
            <person name="Tice H."/>
            <person name="Bruce D."/>
            <person name="Goodwin L."/>
            <person name="Pitluck S."/>
            <person name="Peters L."/>
            <person name="Ovchinnikova G."/>
            <person name="Lu M."/>
            <person name="Kyrpides N."/>
            <person name="Mavromatis K."/>
            <person name="Ivanova N."/>
            <person name="Brettin T."/>
            <person name="Detter J.C."/>
            <person name="Han C."/>
            <person name="Larimer F."/>
            <person name="Land M."/>
            <person name="Hauser L."/>
            <person name="Markowitz V."/>
            <person name="Cheng J.-F."/>
            <person name="Hugenholtz P."/>
            <person name="Woyke T."/>
            <person name="Wu D."/>
            <person name="Spring S."/>
            <person name="Lang E."/>
            <person name="Kopitz M."/>
            <person name="Brambilla E."/>
            <person name="Klenk H.-P."/>
            <person name="Eisen J.A."/>
        </authorList>
    </citation>
    <scope>NUCLEOTIDE SEQUENCE [LARGE SCALE GENOMIC DNA]</scope>
    <source>
        <strain evidence="8">ATCC 23117 / DSM 6794 / NBRC 15988 / NCIMB 1366 / Sio-4</strain>
    </source>
</reference>
<keyword evidence="3 6" id="KW-0808">Transferase</keyword>
<keyword evidence="5" id="KW-0460">Magnesium</keyword>
<dbReference type="InterPro" id="IPR000092">
    <property type="entry name" value="Polyprenyl_synt"/>
</dbReference>
<evidence type="ECO:0000256" key="4">
    <source>
        <dbReference type="ARBA" id="ARBA00022723"/>
    </source>
</evidence>
<dbReference type="HOGENOM" id="CLU_014015_2_1_10"/>
<dbReference type="Proteomes" id="UP000006054">
    <property type="component" value="Chromosome"/>
</dbReference>
<dbReference type="eggNOG" id="COG0142">
    <property type="taxonomic scope" value="Bacteria"/>
</dbReference>
<dbReference type="GO" id="GO:0008299">
    <property type="term" value="P:isoprenoid biosynthetic process"/>
    <property type="evidence" value="ECO:0007669"/>
    <property type="project" value="InterPro"/>
</dbReference>
<dbReference type="RefSeq" id="WP_014798033.1">
    <property type="nucleotide sequence ID" value="NC_018018.1"/>
</dbReference>
<dbReference type="OrthoDB" id="9805316at2"/>
<dbReference type="InterPro" id="IPR033749">
    <property type="entry name" value="Polyprenyl_synt_CS"/>
</dbReference>
<protein>
    <submittedName>
        <fullName evidence="7">Geranylgeranyl pyrophosphate synthase</fullName>
    </submittedName>
</protein>
<dbReference type="SFLD" id="SFLDG01017">
    <property type="entry name" value="Polyprenyl_Transferase_Like"/>
    <property type="match status" value="1"/>
</dbReference>
<name>I4AKV1_BERLS</name>
<dbReference type="Gene3D" id="1.10.600.10">
    <property type="entry name" value="Farnesyl Diphosphate Synthase"/>
    <property type="match status" value="1"/>
</dbReference>
<proteinExistence type="inferred from homology"/>
<organism evidence="7 8">
    <name type="scientific">Bernardetia litoralis (strain ATCC 23117 / DSM 6794 / NBRC 15988 / NCIMB 1366 / Fx l1 / Sio-4)</name>
    <name type="common">Flexibacter litoralis</name>
    <dbReference type="NCBI Taxonomy" id="880071"/>
    <lineage>
        <taxon>Bacteria</taxon>
        <taxon>Pseudomonadati</taxon>
        <taxon>Bacteroidota</taxon>
        <taxon>Cytophagia</taxon>
        <taxon>Cytophagales</taxon>
        <taxon>Bernardetiaceae</taxon>
        <taxon>Bernardetia</taxon>
    </lineage>
</organism>
<accession>I4AKV1</accession>
<evidence type="ECO:0000313" key="7">
    <source>
        <dbReference type="EMBL" id="AFM04586.1"/>
    </source>
</evidence>
<dbReference type="PATRIC" id="fig|880071.3.peg.2196"/>
<evidence type="ECO:0000313" key="8">
    <source>
        <dbReference type="Proteomes" id="UP000006054"/>
    </source>
</evidence>
<dbReference type="CDD" id="cd00685">
    <property type="entry name" value="Trans_IPPS_HT"/>
    <property type="match status" value="1"/>
</dbReference>
<dbReference type="EMBL" id="CP003345">
    <property type="protein sequence ID" value="AFM04586.1"/>
    <property type="molecule type" value="Genomic_DNA"/>
</dbReference>
<dbReference type="SFLD" id="SFLDS00005">
    <property type="entry name" value="Isoprenoid_Synthase_Type_I"/>
    <property type="match status" value="1"/>
</dbReference>
<evidence type="ECO:0000256" key="5">
    <source>
        <dbReference type="ARBA" id="ARBA00022842"/>
    </source>
</evidence>
<comment type="cofactor">
    <cofactor evidence="1">
        <name>Mg(2+)</name>
        <dbReference type="ChEBI" id="CHEBI:18420"/>
    </cofactor>
</comment>
<dbReference type="PANTHER" id="PTHR12001:SF85">
    <property type="entry name" value="SHORT CHAIN ISOPRENYL DIPHOSPHATE SYNTHASE"/>
    <property type="match status" value="1"/>
</dbReference>
<dbReference type="GO" id="GO:0046872">
    <property type="term" value="F:metal ion binding"/>
    <property type="evidence" value="ECO:0007669"/>
    <property type="project" value="UniProtKB-KW"/>
</dbReference>
<dbReference type="KEGG" id="fli:Fleli_2207"/>
<dbReference type="AlphaFoldDB" id="I4AKV1"/>